<organism evidence="1">
    <name type="scientific">Anguilla anguilla</name>
    <name type="common">European freshwater eel</name>
    <name type="synonym">Muraena anguilla</name>
    <dbReference type="NCBI Taxonomy" id="7936"/>
    <lineage>
        <taxon>Eukaryota</taxon>
        <taxon>Metazoa</taxon>
        <taxon>Chordata</taxon>
        <taxon>Craniata</taxon>
        <taxon>Vertebrata</taxon>
        <taxon>Euteleostomi</taxon>
        <taxon>Actinopterygii</taxon>
        <taxon>Neopterygii</taxon>
        <taxon>Teleostei</taxon>
        <taxon>Anguilliformes</taxon>
        <taxon>Anguillidae</taxon>
        <taxon>Anguilla</taxon>
    </lineage>
</organism>
<dbReference type="AlphaFoldDB" id="A0A0E9UU41"/>
<protein>
    <submittedName>
        <fullName evidence="1">Uncharacterized protein</fullName>
    </submittedName>
</protein>
<sequence length="38" mass="4576">MCNLRFLCVHTHLIRVLTNLNHITFICHINRKTKNKTE</sequence>
<dbReference type="EMBL" id="GBXM01039321">
    <property type="protein sequence ID" value="JAH69256.1"/>
    <property type="molecule type" value="Transcribed_RNA"/>
</dbReference>
<evidence type="ECO:0000313" key="1">
    <source>
        <dbReference type="EMBL" id="JAH69256.1"/>
    </source>
</evidence>
<reference evidence="1" key="2">
    <citation type="journal article" date="2015" name="Fish Shellfish Immunol.">
        <title>Early steps in the European eel (Anguilla anguilla)-Vibrio vulnificus interaction in the gills: Role of the RtxA13 toxin.</title>
        <authorList>
            <person name="Callol A."/>
            <person name="Pajuelo D."/>
            <person name="Ebbesson L."/>
            <person name="Teles M."/>
            <person name="MacKenzie S."/>
            <person name="Amaro C."/>
        </authorList>
    </citation>
    <scope>NUCLEOTIDE SEQUENCE</scope>
</reference>
<reference evidence="1" key="1">
    <citation type="submission" date="2014-11" db="EMBL/GenBank/DDBJ databases">
        <authorList>
            <person name="Amaro Gonzalez C."/>
        </authorList>
    </citation>
    <scope>NUCLEOTIDE SEQUENCE</scope>
</reference>
<name>A0A0E9UU41_ANGAN</name>
<proteinExistence type="predicted"/>
<accession>A0A0E9UU41</accession>